<feature type="domain" description="HTH tetR-type" evidence="3">
    <location>
        <begin position="20"/>
        <end position="80"/>
    </location>
</feature>
<organism evidence="4 5">
    <name type="scientific">Antrihabitans stalagmiti</name>
    <dbReference type="NCBI Taxonomy" id="2799499"/>
    <lineage>
        <taxon>Bacteria</taxon>
        <taxon>Bacillati</taxon>
        <taxon>Actinomycetota</taxon>
        <taxon>Actinomycetes</taxon>
        <taxon>Mycobacteriales</taxon>
        <taxon>Nocardiaceae</taxon>
        <taxon>Antrihabitans</taxon>
    </lineage>
</organism>
<dbReference type="GO" id="GO:0000976">
    <property type="term" value="F:transcription cis-regulatory region binding"/>
    <property type="evidence" value="ECO:0007669"/>
    <property type="project" value="TreeGrafter"/>
</dbReference>
<dbReference type="GO" id="GO:0003700">
    <property type="term" value="F:DNA-binding transcription factor activity"/>
    <property type="evidence" value="ECO:0007669"/>
    <property type="project" value="TreeGrafter"/>
</dbReference>
<dbReference type="AlphaFoldDB" id="A0A934U3L2"/>
<evidence type="ECO:0000313" key="5">
    <source>
        <dbReference type="Proteomes" id="UP000655868"/>
    </source>
</evidence>
<dbReference type="Pfam" id="PF00440">
    <property type="entry name" value="TetR_N"/>
    <property type="match status" value="1"/>
</dbReference>
<dbReference type="PROSITE" id="PS50977">
    <property type="entry name" value="HTH_TETR_2"/>
    <property type="match status" value="1"/>
</dbReference>
<accession>A0A934U3L2</accession>
<dbReference type="InterPro" id="IPR009057">
    <property type="entry name" value="Homeodomain-like_sf"/>
</dbReference>
<dbReference type="Proteomes" id="UP000655868">
    <property type="component" value="Unassembled WGS sequence"/>
</dbReference>
<keyword evidence="5" id="KW-1185">Reference proteome</keyword>
<dbReference type="InterPro" id="IPR036271">
    <property type="entry name" value="Tet_transcr_reg_TetR-rel_C_sf"/>
</dbReference>
<dbReference type="InterPro" id="IPR050109">
    <property type="entry name" value="HTH-type_TetR-like_transc_reg"/>
</dbReference>
<feature type="DNA-binding region" description="H-T-H motif" evidence="2">
    <location>
        <begin position="43"/>
        <end position="62"/>
    </location>
</feature>
<dbReference type="PANTHER" id="PTHR30055:SF226">
    <property type="entry name" value="HTH-TYPE TRANSCRIPTIONAL REGULATOR PKSA"/>
    <property type="match status" value="1"/>
</dbReference>
<keyword evidence="1 2" id="KW-0238">DNA-binding</keyword>
<reference evidence="4" key="1">
    <citation type="submission" date="2020-12" db="EMBL/GenBank/DDBJ databases">
        <title>Antrihabitans popcorni sp. nov. and Antrihabitans auranticaus sp. nov., isolated from a larva cave.</title>
        <authorList>
            <person name="Lee S.D."/>
            <person name="Kim I.S."/>
        </authorList>
    </citation>
    <scope>NUCLEOTIDE SEQUENCE</scope>
    <source>
        <strain evidence="4">YC3-6</strain>
    </source>
</reference>
<dbReference type="PANTHER" id="PTHR30055">
    <property type="entry name" value="HTH-TYPE TRANSCRIPTIONAL REGULATOR RUTR"/>
    <property type="match status" value="1"/>
</dbReference>
<gene>
    <name evidence="4" type="ORF">JGU71_12335</name>
</gene>
<dbReference type="InterPro" id="IPR001647">
    <property type="entry name" value="HTH_TetR"/>
</dbReference>
<proteinExistence type="predicted"/>
<dbReference type="Gene3D" id="1.10.10.60">
    <property type="entry name" value="Homeodomain-like"/>
    <property type="match status" value="1"/>
</dbReference>
<comment type="caution">
    <text evidence="4">The sequence shown here is derived from an EMBL/GenBank/DDBJ whole genome shotgun (WGS) entry which is preliminary data.</text>
</comment>
<evidence type="ECO:0000259" key="3">
    <source>
        <dbReference type="PROSITE" id="PS50977"/>
    </source>
</evidence>
<evidence type="ECO:0000313" key="4">
    <source>
        <dbReference type="EMBL" id="MBJ8339676.1"/>
    </source>
</evidence>
<dbReference type="RefSeq" id="WP_199704397.1">
    <property type="nucleotide sequence ID" value="NZ_JAEMNV010000003.1"/>
</dbReference>
<dbReference type="SUPFAM" id="SSF46689">
    <property type="entry name" value="Homeodomain-like"/>
    <property type="match status" value="1"/>
</dbReference>
<sequence length="214" mass="23057">MSQETVGRTYRGQAIEDRQRERRARFVNSGLTLFARDGYANSSVGAICKDAGLSSRQFYEEFSSREALLMELFDDIEGASRDAVACALAATLDAGVAQMIEAAVRAYIESVGADPRRAKVAIVESVGASPRMEQYRLQQRKVWGTMLAGVAEEAATHGEIPAGDYAMRVSALLGAVNYVIYDWSISEPRPALDDVIRVLTRTLTGAIGAAGVGS</sequence>
<dbReference type="SUPFAM" id="SSF48498">
    <property type="entry name" value="Tetracyclin repressor-like, C-terminal domain"/>
    <property type="match status" value="1"/>
</dbReference>
<evidence type="ECO:0000256" key="1">
    <source>
        <dbReference type="ARBA" id="ARBA00023125"/>
    </source>
</evidence>
<dbReference type="Gene3D" id="1.10.357.10">
    <property type="entry name" value="Tetracycline Repressor, domain 2"/>
    <property type="match status" value="1"/>
</dbReference>
<dbReference type="EMBL" id="JAEMNV010000003">
    <property type="protein sequence ID" value="MBJ8339676.1"/>
    <property type="molecule type" value="Genomic_DNA"/>
</dbReference>
<name>A0A934U3L2_9NOCA</name>
<evidence type="ECO:0000256" key="2">
    <source>
        <dbReference type="PROSITE-ProRule" id="PRU00335"/>
    </source>
</evidence>
<protein>
    <submittedName>
        <fullName evidence="4">TetR/AcrR family transcriptional regulator</fullName>
    </submittedName>
</protein>